<reference evidence="2" key="1">
    <citation type="journal article" date="2023" name="IScience">
        <title>Live-bearing cockroach genome reveals convergent evolutionary mechanisms linked to viviparity in insects and beyond.</title>
        <authorList>
            <person name="Fouks B."/>
            <person name="Harrison M.C."/>
            <person name="Mikhailova A.A."/>
            <person name="Marchal E."/>
            <person name="English S."/>
            <person name="Carruthers M."/>
            <person name="Jennings E.C."/>
            <person name="Chiamaka E.L."/>
            <person name="Frigard R.A."/>
            <person name="Pippel M."/>
            <person name="Attardo G.M."/>
            <person name="Benoit J.B."/>
            <person name="Bornberg-Bauer E."/>
            <person name="Tobe S.S."/>
        </authorList>
    </citation>
    <scope>NUCLEOTIDE SEQUENCE</scope>
    <source>
        <strain evidence="2">Stay&amp;Tobe</strain>
    </source>
</reference>
<evidence type="ECO:0000313" key="4">
    <source>
        <dbReference type="Proteomes" id="UP001233999"/>
    </source>
</evidence>
<accession>A0AAD8A2Q7</accession>
<reference evidence="2" key="2">
    <citation type="submission" date="2023-05" db="EMBL/GenBank/DDBJ databases">
        <authorList>
            <person name="Fouks B."/>
        </authorList>
    </citation>
    <scope>NUCLEOTIDE SEQUENCE</scope>
    <source>
        <strain evidence="2">Stay&amp;Tobe</strain>
        <tissue evidence="2">Testes</tissue>
    </source>
</reference>
<dbReference type="Proteomes" id="UP001233999">
    <property type="component" value="Unassembled WGS sequence"/>
</dbReference>
<dbReference type="AlphaFoldDB" id="A0AAD8A2Q7"/>
<organism evidence="2 4">
    <name type="scientific">Diploptera punctata</name>
    <name type="common">Pacific beetle cockroach</name>
    <dbReference type="NCBI Taxonomy" id="6984"/>
    <lineage>
        <taxon>Eukaryota</taxon>
        <taxon>Metazoa</taxon>
        <taxon>Ecdysozoa</taxon>
        <taxon>Arthropoda</taxon>
        <taxon>Hexapoda</taxon>
        <taxon>Insecta</taxon>
        <taxon>Pterygota</taxon>
        <taxon>Neoptera</taxon>
        <taxon>Polyneoptera</taxon>
        <taxon>Dictyoptera</taxon>
        <taxon>Blattodea</taxon>
        <taxon>Blaberoidea</taxon>
        <taxon>Blaberidae</taxon>
        <taxon>Diplopterinae</taxon>
        <taxon>Diploptera</taxon>
    </lineage>
</organism>
<dbReference type="Gene3D" id="1.10.287.70">
    <property type="match status" value="1"/>
</dbReference>
<keyword evidence="4" id="KW-1185">Reference proteome</keyword>
<name>A0AAD8A2Q7_DIPPU</name>
<feature type="transmembrane region" description="Helical" evidence="1">
    <location>
        <begin position="35"/>
        <end position="55"/>
    </location>
</feature>
<keyword evidence="1" id="KW-0472">Membrane</keyword>
<dbReference type="EMBL" id="JASPKZ010004181">
    <property type="protein sequence ID" value="KAJ9590911.1"/>
    <property type="molecule type" value="Genomic_DNA"/>
</dbReference>
<sequence>MPAATRNPNSRSRQCNPTRVRRCLRVFFGHLFSNLGLFALVVGYVLLGALLFEFLEAGYELEQRSHIQKYREDCLRELWLITGRPTVFFITI</sequence>
<dbReference type="EMBL" id="JASPKZ010003764">
    <property type="protein sequence ID" value="KAJ9593046.1"/>
    <property type="molecule type" value="Genomic_DNA"/>
</dbReference>
<gene>
    <name evidence="2" type="ORF">L9F63_016068</name>
    <name evidence="3" type="ORF">L9F63_027714</name>
</gene>
<evidence type="ECO:0000256" key="1">
    <source>
        <dbReference type="SAM" id="Phobius"/>
    </source>
</evidence>
<proteinExistence type="predicted"/>
<keyword evidence="1" id="KW-1133">Transmembrane helix</keyword>
<protein>
    <submittedName>
        <fullName evidence="2">Uncharacterized protein</fullName>
    </submittedName>
</protein>
<evidence type="ECO:0000313" key="2">
    <source>
        <dbReference type="EMBL" id="KAJ9590911.1"/>
    </source>
</evidence>
<comment type="caution">
    <text evidence="2">The sequence shown here is derived from an EMBL/GenBank/DDBJ whole genome shotgun (WGS) entry which is preliminary data.</text>
</comment>
<evidence type="ECO:0000313" key="3">
    <source>
        <dbReference type="EMBL" id="KAJ9593046.1"/>
    </source>
</evidence>
<keyword evidence="1" id="KW-0812">Transmembrane</keyword>